<evidence type="ECO:0000259" key="1">
    <source>
        <dbReference type="Pfam" id="PF06985"/>
    </source>
</evidence>
<dbReference type="OrthoDB" id="2958217at2759"/>
<feature type="domain" description="Heterokaryon incompatibility" evidence="1">
    <location>
        <begin position="2"/>
        <end position="148"/>
    </location>
</feature>
<evidence type="ECO:0000313" key="3">
    <source>
        <dbReference type="Proteomes" id="UP000799424"/>
    </source>
</evidence>
<dbReference type="InterPro" id="IPR010730">
    <property type="entry name" value="HET"/>
</dbReference>
<dbReference type="Pfam" id="PF06985">
    <property type="entry name" value="HET"/>
    <property type="match status" value="1"/>
</dbReference>
<feature type="non-terminal residue" evidence="2">
    <location>
        <position position="334"/>
    </location>
</feature>
<accession>A0A6A6ZSV8</accession>
<name>A0A6A6ZSV8_9PLEO</name>
<keyword evidence="3" id="KW-1185">Reference proteome</keyword>
<organism evidence="2 3">
    <name type="scientific">Ophiobolus disseminans</name>
    <dbReference type="NCBI Taxonomy" id="1469910"/>
    <lineage>
        <taxon>Eukaryota</taxon>
        <taxon>Fungi</taxon>
        <taxon>Dikarya</taxon>
        <taxon>Ascomycota</taxon>
        <taxon>Pezizomycotina</taxon>
        <taxon>Dothideomycetes</taxon>
        <taxon>Pleosporomycetidae</taxon>
        <taxon>Pleosporales</taxon>
        <taxon>Pleosporineae</taxon>
        <taxon>Phaeosphaeriaceae</taxon>
        <taxon>Ophiobolus</taxon>
    </lineage>
</organism>
<sequence>KYACLSHCWGPQGSPLQLNRGTVQTLRAGIARERLPKTFRDATDICCKLGISYLWIDALCILQDDLEDWKDAAATMADIYEHAFITIGATWSNDSNGGCFSRTRDQFKHHMLGDTGLYVRETPPPFPFNGSFQRKEWPLLTRGWVFQERVLSPRVIHYAKDQILWECGAALLTECGTRDRSVSDSVNPWDPLKFRRDDSRTSWRHLVESYSRLLLTKSDDRLPALAGLVERQMERRQEDIYVAGMWKKSILDDLAFYGHNEELKDYTVPTWSWAFFRSKLTFEAYERHTALSLKDLTFTRMSPPHVGRVIDASITLKGPVIVGKVVDNDWLNMV</sequence>
<evidence type="ECO:0000313" key="2">
    <source>
        <dbReference type="EMBL" id="KAF2823903.1"/>
    </source>
</evidence>
<reference evidence="2" key="1">
    <citation type="journal article" date="2020" name="Stud. Mycol.">
        <title>101 Dothideomycetes genomes: a test case for predicting lifestyles and emergence of pathogens.</title>
        <authorList>
            <person name="Haridas S."/>
            <person name="Albert R."/>
            <person name="Binder M."/>
            <person name="Bloem J."/>
            <person name="Labutti K."/>
            <person name="Salamov A."/>
            <person name="Andreopoulos B."/>
            <person name="Baker S."/>
            <person name="Barry K."/>
            <person name="Bills G."/>
            <person name="Bluhm B."/>
            <person name="Cannon C."/>
            <person name="Castanera R."/>
            <person name="Culley D."/>
            <person name="Daum C."/>
            <person name="Ezra D."/>
            <person name="Gonzalez J."/>
            <person name="Henrissat B."/>
            <person name="Kuo A."/>
            <person name="Liang C."/>
            <person name="Lipzen A."/>
            <person name="Lutzoni F."/>
            <person name="Magnuson J."/>
            <person name="Mondo S."/>
            <person name="Nolan M."/>
            <person name="Ohm R."/>
            <person name="Pangilinan J."/>
            <person name="Park H.-J."/>
            <person name="Ramirez L."/>
            <person name="Alfaro M."/>
            <person name="Sun H."/>
            <person name="Tritt A."/>
            <person name="Yoshinaga Y."/>
            <person name="Zwiers L.-H."/>
            <person name="Turgeon B."/>
            <person name="Goodwin S."/>
            <person name="Spatafora J."/>
            <person name="Crous P."/>
            <person name="Grigoriev I."/>
        </authorList>
    </citation>
    <scope>NUCLEOTIDE SEQUENCE</scope>
    <source>
        <strain evidence="2">CBS 113818</strain>
    </source>
</reference>
<proteinExistence type="predicted"/>
<dbReference type="PANTHER" id="PTHR33112:SF16">
    <property type="entry name" value="HETEROKARYON INCOMPATIBILITY DOMAIN-CONTAINING PROTEIN"/>
    <property type="match status" value="1"/>
</dbReference>
<dbReference type="EMBL" id="MU006231">
    <property type="protein sequence ID" value="KAF2823903.1"/>
    <property type="molecule type" value="Genomic_DNA"/>
</dbReference>
<dbReference type="PANTHER" id="PTHR33112">
    <property type="entry name" value="DOMAIN PROTEIN, PUTATIVE-RELATED"/>
    <property type="match status" value="1"/>
</dbReference>
<protein>
    <submittedName>
        <fullName evidence="2">HET-domain-containing protein</fullName>
    </submittedName>
</protein>
<dbReference type="Proteomes" id="UP000799424">
    <property type="component" value="Unassembled WGS sequence"/>
</dbReference>
<gene>
    <name evidence="2" type="ORF">CC86DRAFT_260364</name>
</gene>
<feature type="non-terminal residue" evidence="2">
    <location>
        <position position="1"/>
    </location>
</feature>
<dbReference type="AlphaFoldDB" id="A0A6A6ZSV8"/>